<name>A0A5P1FMU3_ASPOF</name>
<keyword evidence="3" id="KW-1185">Reference proteome</keyword>
<keyword evidence="1" id="KW-0732">Signal</keyword>
<evidence type="ECO:0000313" key="2">
    <source>
        <dbReference type="EMBL" id="ONK78737.1"/>
    </source>
</evidence>
<gene>
    <name evidence="2" type="ORF">A4U43_C02F21900</name>
</gene>
<dbReference type="EMBL" id="CM007382">
    <property type="protein sequence ID" value="ONK78737.1"/>
    <property type="molecule type" value="Genomic_DNA"/>
</dbReference>
<organism evidence="2 3">
    <name type="scientific">Asparagus officinalis</name>
    <name type="common">Garden asparagus</name>
    <dbReference type="NCBI Taxonomy" id="4686"/>
    <lineage>
        <taxon>Eukaryota</taxon>
        <taxon>Viridiplantae</taxon>
        <taxon>Streptophyta</taxon>
        <taxon>Embryophyta</taxon>
        <taxon>Tracheophyta</taxon>
        <taxon>Spermatophyta</taxon>
        <taxon>Magnoliopsida</taxon>
        <taxon>Liliopsida</taxon>
        <taxon>Asparagales</taxon>
        <taxon>Asparagaceae</taxon>
        <taxon>Asparagoideae</taxon>
        <taxon>Asparagus</taxon>
    </lineage>
</organism>
<dbReference type="AlphaFoldDB" id="A0A5P1FMU3"/>
<evidence type="ECO:0000313" key="3">
    <source>
        <dbReference type="Proteomes" id="UP000243459"/>
    </source>
</evidence>
<dbReference type="Gramene" id="ONK78737">
    <property type="protein sequence ID" value="ONK78737"/>
    <property type="gene ID" value="A4U43_C02F21900"/>
</dbReference>
<protein>
    <submittedName>
        <fullName evidence="2">Uncharacterized protein</fullName>
    </submittedName>
</protein>
<feature type="signal peptide" evidence="1">
    <location>
        <begin position="1"/>
        <end position="23"/>
    </location>
</feature>
<evidence type="ECO:0000256" key="1">
    <source>
        <dbReference type="SAM" id="SignalP"/>
    </source>
</evidence>
<proteinExistence type="predicted"/>
<sequence>MPRWLDSLLLLLLLLPFLRFSAAHSPGPDDAADTPPPLTRFAWDNAGPVDAGGLSLDELHAENPEVAVFELDSKVRVNPLEGVDAPANPSAPYNGLFRINGSW</sequence>
<feature type="chain" id="PRO_5024387134" evidence="1">
    <location>
        <begin position="24"/>
        <end position="103"/>
    </location>
</feature>
<accession>A0A5P1FMU3</accession>
<dbReference type="Proteomes" id="UP000243459">
    <property type="component" value="Chromosome 2"/>
</dbReference>
<reference evidence="3" key="1">
    <citation type="journal article" date="2017" name="Nat. Commun.">
        <title>The asparagus genome sheds light on the origin and evolution of a young Y chromosome.</title>
        <authorList>
            <person name="Harkess A."/>
            <person name="Zhou J."/>
            <person name="Xu C."/>
            <person name="Bowers J.E."/>
            <person name="Van der Hulst R."/>
            <person name="Ayyampalayam S."/>
            <person name="Mercati F."/>
            <person name="Riccardi P."/>
            <person name="McKain M.R."/>
            <person name="Kakrana A."/>
            <person name="Tang H."/>
            <person name="Ray J."/>
            <person name="Groenendijk J."/>
            <person name="Arikit S."/>
            <person name="Mathioni S.M."/>
            <person name="Nakano M."/>
            <person name="Shan H."/>
            <person name="Telgmann-Rauber A."/>
            <person name="Kanno A."/>
            <person name="Yue Z."/>
            <person name="Chen H."/>
            <person name="Li W."/>
            <person name="Chen Y."/>
            <person name="Xu X."/>
            <person name="Zhang Y."/>
            <person name="Luo S."/>
            <person name="Chen H."/>
            <person name="Gao J."/>
            <person name="Mao Z."/>
            <person name="Pires J.C."/>
            <person name="Luo M."/>
            <person name="Kudrna D."/>
            <person name="Wing R.A."/>
            <person name="Meyers B.C."/>
            <person name="Yi K."/>
            <person name="Kong H."/>
            <person name="Lavrijsen P."/>
            <person name="Sunseri F."/>
            <person name="Falavigna A."/>
            <person name="Ye Y."/>
            <person name="Leebens-Mack J.H."/>
            <person name="Chen G."/>
        </authorList>
    </citation>
    <scope>NUCLEOTIDE SEQUENCE [LARGE SCALE GENOMIC DNA]</scope>
    <source>
        <strain evidence="3">cv. DH0086</strain>
    </source>
</reference>